<evidence type="ECO:0000313" key="6">
    <source>
        <dbReference type="Proteomes" id="UP000321234"/>
    </source>
</evidence>
<dbReference type="InterPro" id="IPR050147">
    <property type="entry name" value="Ser/Thr_Dehydratase"/>
</dbReference>
<evidence type="ECO:0000256" key="3">
    <source>
        <dbReference type="ARBA" id="ARBA00023239"/>
    </source>
</evidence>
<protein>
    <submittedName>
        <fullName evidence="5">Pyridoxal-phosphate dependent enzyme</fullName>
    </submittedName>
</protein>
<dbReference type="GO" id="GO:0003941">
    <property type="term" value="F:L-serine ammonia-lyase activity"/>
    <property type="evidence" value="ECO:0007669"/>
    <property type="project" value="TreeGrafter"/>
</dbReference>
<accession>A0A5C8ZM93</accession>
<feature type="domain" description="Tryptophan synthase beta chain-like PALP" evidence="4">
    <location>
        <begin position="36"/>
        <end position="300"/>
    </location>
</feature>
<organism evidence="5 6">
    <name type="scientific">Quadrisphaera setariae</name>
    <dbReference type="NCBI Taxonomy" id="2593304"/>
    <lineage>
        <taxon>Bacteria</taxon>
        <taxon>Bacillati</taxon>
        <taxon>Actinomycetota</taxon>
        <taxon>Actinomycetes</taxon>
        <taxon>Kineosporiales</taxon>
        <taxon>Kineosporiaceae</taxon>
        <taxon>Quadrisphaera</taxon>
    </lineage>
</organism>
<dbReference type="EMBL" id="VKAC01000001">
    <property type="protein sequence ID" value="TXR58178.1"/>
    <property type="molecule type" value="Genomic_DNA"/>
</dbReference>
<dbReference type="SUPFAM" id="SSF53686">
    <property type="entry name" value="Tryptophan synthase beta subunit-like PLP-dependent enzymes"/>
    <property type="match status" value="1"/>
</dbReference>
<keyword evidence="6" id="KW-1185">Reference proteome</keyword>
<dbReference type="Gene3D" id="3.40.50.1100">
    <property type="match status" value="2"/>
</dbReference>
<dbReference type="InterPro" id="IPR001926">
    <property type="entry name" value="TrpB-like_PALP"/>
</dbReference>
<name>A0A5C8ZM93_9ACTN</name>
<proteinExistence type="predicted"/>
<dbReference type="GO" id="GO:0006565">
    <property type="term" value="P:L-serine catabolic process"/>
    <property type="evidence" value="ECO:0007669"/>
    <property type="project" value="TreeGrafter"/>
</dbReference>
<keyword evidence="3" id="KW-0456">Lyase</keyword>
<dbReference type="OrthoDB" id="9811476at2"/>
<gene>
    <name evidence="5" type="ORF">FMM08_03075</name>
</gene>
<reference evidence="5 6" key="1">
    <citation type="submission" date="2019-07" db="EMBL/GenBank/DDBJ databases">
        <title>Quadrisphaera sp. strain DD2A genome sequencing and assembly.</title>
        <authorList>
            <person name="Kim I."/>
        </authorList>
    </citation>
    <scope>NUCLEOTIDE SEQUENCE [LARGE SCALE GENOMIC DNA]</scope>
    <source>
        <strain evidence="5 6">DD2A</strain>
    </source>
</reference>
<keyword evidence="2" id="KW-0663">Pyridoxal phosphate</keyword>
<evidence type="ECO:0000256" key="1">
    <source>
        <dbReference type="ARBA" id="ARBA00001933"/>
    </source>
</evidence>
<dbReference type="PANTHER" id="PTHR48078:SF6">
    <property type="entry name" value="L-THREONINE DEHYDRATASE CATABOLIC TDCB"/>
    <property type="match status" value="1"/>
</dbReference>
<dbReference type="RefSeq" id="WP_147924787.1">
    <property type="nucleotide sequence ID" value="NZ_VKAC01000001.1"/>
</dbReference>
<sequence>MPLSPADVEAAAVRTAGLVRPVVVLPTDSPRHWSAAEFLQHTGTFKARGAVNLLAAHREAGSLPPTGVAIASGGNAGLACAWAAARLDVPATVFVPGTAPAVKVAGLHRLGARVVQVGTEYAHAAEAAAEHVAATGALASHAYDDPLVAAGAGTLMREVLTCTPGGVDTVVVAVGGGGLLAGLATVAAQHGVRVIAVEPEGSCAFSAALAAGGPVDVAVSSVAADSLGARRVTQLALDAAASADVVPVLVSDAAIVAARRRLWQEHRLAVEHAAATAQAALDEGLYSPGDDERVVTVLCGANTDPSDLAPGPATSR</sequence>
<dbReference type="GO" id="GO:0009097">
    <property type="term" value="P:isoleucine biosynthetic process"/>
    <property type="evidence" value="ECO:0007669"/>
    <property type="project" value="TreeGrafter"/>
</dbReference>
<evidence type="ECO:0000313" key="5">
    <source>
        <dbReference type="EMBL" id="TXR58178.1"/>
    </source>
</evidence>
<dbReference type="Pfam" id="PF00291">
    <property type="entry name" value="PALP"/>
    <property type="match status" value="1"/>
</dbReference>
<dbReference type="PANTHER" id="PTHR48078">
    <property type="entry name" value="THREONINE DEHYDRATASE, MITOCHONDRIAL-RELATED"/>
    <property type="match status" value="1"/>
</dbReference>
<evidence type="ECO:0000259" key="4">
    <source>
        <dbReference type="Pfam" id="PF00291"/>
    </source>
</evidence>
<evidence type="ECO:0000256" key="2">
    <source>
        <dbReference type="ARBA" id="ARBA00022898"/>
    </source>
</evidence>
<comment type="caution">
    <text evidence="5">The sequence shown here is derived from an EMBL/GenBank/DDBJ whole genome shotgun (WGS) entry which is preliminary data.</text>
</comment>
<dbReference type="GO" id="GO:0004794">
    <property type="term" value="F:threonine deaminase activity"/>
    <property type="evidence" value="ECO:0007669"/>
    <property type="project" value="TreeGrafter"/>
</dbReference>
<dbReference type="AlphaFoldDB" id="A0A5C8ZM93"/>
<dbReference type="GO" id="GO:0006567">
    <property type="term" value="P:L-threonine catabolic process"/>
    <property type="evidence" value="ECO:0007669"/>
    <property type="project" value="TreeGrafter"/>
</dbReference>
<dbReference type="Proteomes" id="UP000321234">
    <property type="component" value="Unassembled WGS sequence"/>
</dbReference>
<comment type="cofactor">
    <cofactor evidence="1">
        <name>pyridoxal 5'-phosphate</name>
        <dbReference type="ChEBI" id="CHEBI:597326"/>
    </cofactor>
</comment>
<dbReference type="NCBIfam" id="NF006094">
    <property type="entry name" value="PRK08246.1"/>
    <property type="match status" value="1"/>
</dbReference>
<dbReference type="InterPro" id="IPR036052">
    <property type="entry name" value="TrpB-like_PALP_sf"/>
</dbReference>